<evidence type="ECO:0000256" key="1">
    <source>
        <dbReference type="ARBA" id="ARBA00004141"/>
    </source>
</evidence>
<comment type="caution">
    <text evidence="12">The sequence shown here is derived from an EMBL/GenBank/DDBJ whole genome shotgun (WGS) entry which is preliminary data.</text>
</comment>
<evidence type="ECO:0000256" key="2">
    <source>
        <dbReference type="ARBA" id="ARBA00008873"/>
    </source>
</evidence>
<evidence type="ECO:0000313" key="13">
    <source>
        <dbReference type="Proteomes" id="UP001596303"/>
    </source>
</evidence>
<feature type="transmembrane region" description="Helical" evidence="9">
    <location>
        <begin position="26"/>
        <end position="50"/>
    </location>
</feature>
<sequence length="318" mass="34471">MSDLHIHNHEDHSHSISGHYGAQKRIGFAALVTFAFMIAEVIGGLVSGSLALLADAAHMLTDAGSLALAFAGYMIARRPADLHRTFGFARFKVLAAFVNGLLLVALGVWIVVEAIHRILEPQPVLSGVLFVVAVLGLLINVGLFFMLHADHNHDDVNMSGAIAHVLGDLMGSVAAVTAAIVIWLTGWTLIDPILSVAVAGLLFWSAIPIIRKSSHILLQGTPKGIDLPAIAQGVIAHIPAIRAVHHIHAWTLTGEDRLITLHIVPHERKNAMDLIPEVRRILESEFDIDHATIELDLEPLDECDFPSVDRLAAHDHHH</sequence>
<feature type="transmembrane region" description="Helical" evidence="9">
    <location>
        <begin position="56"/>
        <end position="76"/>
    </location>
</feature>
<protein>
    <submittedName>
        <fullName evidence="12">Cation diffusion facilitator family transporter</fullName>
    </submittedName>
</protein>
<dbReference type="PANTHER" id="PTHR11562:SF17">
    <property type="entry name" value="RE54080P-RELATED"/>
    <property type="match status" value="1"/>
</dbReference>
<comment type="subcellular location">
    <subcellularLocation>
        <location evidence="1">Membrane</location>
        <topology evidence="1">Multi-pass membrane protein</topology>
    </subcellularLocation>
</comment>
<dbReference type="Proteomes" id="UP001596303">
    <property type="component" value="Unassembled WGS sequence"/>
</dbReference>
<feature type="transmembrane region" description="Helical" evidence="9">
    <location>
        <begin position="124"/>
        <end position="149"/>
    </location>
</feature>
<dbReference type="InterPro" id="IPR050681">
    <property type="entry name" value="CDF/SLC30A"/>
</dbReference>
<evidence type="ECO:0000256" key="9">
    <source>
        <dbReference type="SAM" id="Phobius"/>
    </source>
</evidence>
<keyword evidence="3" id="KW-0813">Transport</keyword>
<keyword evidence="4 9" id="KW-0812">Transmembrane</keyword>
<feature type="domain" description="Cation efflux protein transmembrane" evidence="10">
    <location>
        <begin position="29"/>
        <end position="218"/>
    </location>
</feature>
<evidence type="ECO:0000313" key="12">
    <source>
        <dbReference type="EMBL" id="MFC6197182.1"/>
    </source>
</evidence>
<evidence type="ECO:0000256" key="7">
    <source>
        <dbReference type="ARBA" id="ARBA00023065"/>
    </source>
</evidence>
<evidence type="ECO:0000256" key="3">
    <source>
        <dbReference type="ARBA" id="ARBA00022448"/>
    </source>
</evidence>
<dbReference type="InterPro" id="IPR058533">
    <property type="entry name" value="Cation_efflux_TM"/>
</dbReference>
<dbReference type="Pfam" id="PF16916">
    <property type="entry name" value="ZT_dimer"/>
    <property type="match status" value="1"/>
</dbReference>
<feature type="transmembrane region" description="Helical" evidence="9">
    <location>
        <begin position="88"/>
        <end position="112"/>
    </location>
</feature>
<gene>
    <name evidence="12" type="ORF">ACFQDM_03790</name>
</gene>
<evidence type="ECO:0000256" key="5">
    <source>
        <dbReference type="ARBA" id="ARBA00022906"/>
    </source>
</evidence>
<dbReference type="PANTHER" id="PTHR11562">
    <property type="entry name" value="CATION EFFLUX PROTEIN/ ZINC TRANSPORTER"/>
    <property type="match status" value="1"/>
</dbReference>
<dbReference type="NCBIfam" id="TIGR01297">
    <property type="entry name" value="CDF"/>
    <property type="match status" value="1"/>
</dbReference>
<dbReference type="InterPro" id="IPR002524">
    <property type="entry name" value="Cation_efflux"/>
</dbReference>
<name>A0ABW1S7K1_9PROT</name>
<dbReference type="InterPro" id="IPR027470">
    <property type="entry name" value="Cation_efflux_CTD"/>
</dbReference>
<comment type="similarity">
    <text evidence="2">Belongs to the cation diffusion facilitator (CDF) transporter (TC 2.A.4) family. SLC30A subfamily.</text>
</comment>
<dbReference type="SUPFAM" id="SSF160240">
    <property type="entry name" value="Cation efflux protein cytoplasmic domain-like"/>
    <property type="match status" value="1"/>
</dbReference>
<keyword evidence="13" id="KW-1185">Reference proteome</keyword>
<organism evidence="12 13">
    <name type="scientific">Ponticaulis profundi</name>
    <dbReference type="NCBI Taxonomy" id="2665222"/>
    <lineage>
        <taxon>Bacteria</taxon>
        <taxon>Pseudomonadati</taxon>
        <taxon>Pseudomonadota</taxon>
        <taxon>Alphaproteobacteria</taxon>
        <taxon>Hyphomonadales</taxon>
        <taxon>Hyphomonadaceae</taxon>
        <taxon>Ponticaulis</taxon>
    </lineage>
</organism>
<accession>A0ABW1S7K1</accession>
<proteinExistence type="inferred from homology"/>
<feature type="transmembrane region" description="Helical" evidence="9">
    <location>
        <begin position="161"/>
        <end position="183"/>
    </location>
</feature>
<feature type="transmembrane region" description="Helical" evidence="9">
    <location>
        <begin position="189"/>
        <end position="210"/>
    </location>
</feature>
<reference evidence="13" key="1">
    <citation type="journal article" date="2019" name="Int. J. Syst. Evol. Microbiol.">
        <title>The Global Catalogue of Microorganisms (GCM) 10K type strain sequencing project: providing services to taxonomists for standard genome sequencing and annotation.</title>
        <authorList>
            <consortium name="The Broad Institute Genomics Platform"/>
            <consortium name="The Broad Institute Genome Sequencing Center for Infectious Disease"/>
            <person name="Wu L."/>
            <person name="Ma J."/>
        </authorList>
    </citation>
    <scope>NUCLEOTIDE SEQUENCE [LARGE SCALE GENOMIC DNA]</scope>
    <source>
        <strain evidence="13">CGMCC-1.15741</strain>
    </source>
</reference>
<dbReference type="RefSeq" id="WP_377375695.1">
    <property type="nucleotide sequence ID" value="NZ_JBHSSW010000004.1"/>
</dbReference>
<keyword evidence="5" id="KW-0864">Zinc transport</keyword>
<keyword evidence="7" id="KW-0406">Ion transport</keyword>
<keyword evidence="8 9" id="KW-0472">Membrane</keyword>
<dbReference type="Gene3D" id="1.20.1510.10">
    <property type="entry name" value="Cation efflux protein transmembrane domain"/>
    <property type="match status" value="1"/>
</dbReference>
<evidence type="ECO:0000256" key="8">
    <source>
        <dbReference type="ARBA" id="ARBA00023136"/>
    </source>
</evidence>
<dbReference type="Pfam" id="PF01545">
    <property type="entry name" value="Cation_efflux"/>
    <property type="match status" value="1"/>
</dbReference>
<dbReference type="InterPro" id="IPR027469">
    <property type="entry name" value="Cation_efflux_TMD_sf"/>
</dbReference>
<evidence type="ECO:0000259" key="11">
    <source>
        <dbReference type="Pfam" id="PF16916"/>
    </source>
</evidence>
<dbReference type="InterPro" id="IPR036837">
    <property type="entry name" value="Cation_efflux_CTD_sf"/>
</dbReference>
<evidence type="ECO:0000256" key="6">
    <source>
        <dbReference type="ARBA" id="ARBA00022989"/>
    </source>
</evidence>
<evidence type="ECO:0000256" key="4">
    <source>
        <dbReference type="ARBA" id="ARBA00022692"/>
    </source>
</evidence>
<dbReference type="EMBL" id="JBHSSW010000004">
    <property type="protein sequence ID" value="MFC6197182.1"/>
    <property type="molecule type" value="Genomic_DNA"/>
</dbReference>
<feature type="domain" description="Cation efflux protein cytoplasmic" evidence="11">
    <location>
        <begin position="234"/>
        <end position="296"/>
    </location>
</feature>
<dbReference type="SUPFAM" id="SSF161111">
    <property type="entry name" value="Cation efflux protein transmembrane domain-like"/>
    <property type="match status" value="1"/>
</dbReference>
<keyword evidence="6 9" id="KW-1133">Transmembrane helix</keyword>
<keyword evidence="5" id="KW-0862">Zinc</keyword>
<evidence type="ECO:0000259" key="10">
    <source>
        <dbReference type="Pfam" id="PF01545"/>
    </source>
</evidence>